<sequence>MAIWNDLKAVALAVHRLTEAEKRLAELAAENKAAIKELRGQMQELRERQIRIEAKLESLDEVVTTKAQASAALAVAQALGPIMERLARLEIQPPAPPRLPPPGG</sequence>
<evidence type="ECO:0000256" key="1">
    <source>
        <dbReference type="SAM" id="Coils"/>
    </source>
</evidence>
<dbReference type="Proteomes" id="UP000660885">
    <property type="component" value="Unassembled WGS sequence"/>
</dbReference>
<proteinExistence type="predicted"/>
<protein>
    <submittedName>
        <fullName evidence="2">Uncharacterized protein</fullName>
    </submittedName>
</protein>
<feature type="coiled-coil region" evidence="1">
    <location>
        <begin position="10"/>
        <end position="62"/>
    </location>
</feature>
<evidence type="ECO:0000313" key="3">
    <source>
        <dbReference type="Proteomes" id="UP000660885"/>
    </source>
</evidence>
<gene>
    <name evidence="2" type="ORF">JMJ56_31615</name>
</gene>
<reference evidence="2 3" key="1">
    <citation type="submission" date="2021-01" db="EMBL/GenBank/DDBJ databases">
        <title>Belnapia mucosa sp. nov. and Belnapia arida sp. nov., isolated from the Tabernas Desert (Almeria, Spain).</title>
        <authorList>
            <person name="Molina-Menor E."/>
            <person name="Vidal-Verdu A."/>
            <person name="Calonge A."/>
            <person name="Satari L."/>
            <person name="Pereto J."/>
            <person name="Porcar M."/>
        </authorList>
    </citation>
    <scope>NUCLEOTIDE SEQUENCE [LARGE SCALE GENOMIC DNA]</scope>
    <source>
        <strain evidence="2 3">T18</strain>
    </source>
</reference>
<dbReference type="RefSeq" id="WP_043343139.1">
    <property type="nucleotide sequence ID" value="NZ_JAETWB010000076.1"/>
</dbReference>
<name>A0ABS1UCV7_9PROT</name>
<keyword evidence="3" id="KW-1185">Reference proteome</keyword>
<organism evidence="2 3">
    <name type="scientific">Belnapia arida</name>
    <dbReference type="NCBI Taxonomy" id="2804533"/>
    <lineage>
        <taxon>Bacteria</taxon>
        <taxon>Pseudomonadati</taxon>
        <taxon>Pseudomonadota</taxon>
        <taxon>Alphaproteobacteria</taxon>
        <taxon>Acetobacterales</taxon>
        <taxon>Roseomonadaceae</taxon>
        <taxon>Belnapia</taxon>
    </lineage>
</organism>
<accession>A0ABS1UCV7</accession>
<keyword evidence="1" id="KW-0175">Coiled coil</keyword>
<evidence type="ECO:0000313" key="2">
    <source>
        <dbReference type="EMBL" id="MBL6082516.1"/>
    </source>
</evidence>
<comment type="caution">
    <text evidence="2">The sequence shown here is derived from an EMBL/GenBank/DDBJ whole genome shotgun (WGS) entry which is preliminary data.</text>
</comment>
<dbReference type="EMBL" id="JAETWB010000076">
    <property type="protein sequence ID" value="MBL6082516.1"/>
    <property type="molecule type" value="Genomic_DNA"/>
</dbReference>